<feature type="transmembrane region" description="Helical" evidence="7">
    <location>
        <begin position="123"/>
        <end position="145"/>
    </location>
</feature>
<feature type="transmembrane region" description="Helical" evidence="7">
    <location>
        <begin position="329"/>
        <end position="353"/>
    </location>
</feature>
<protein>
    <submittedName>
        <fullName evidence="9">Type II secretory pathway protein</fullName>
    </submittedName>
</protein>
<dbReference type="GO" id="GO:0005886">
    <property type="term" value="C:plasma membrane"/>
    <property type="evidence" value="ECO:0007669"/>
    <property type="project" value="UniProtKB-SubCell"/>
</dbReference>
<dbReference type="InterPro" id="IPR042094">
    <property type="entry name" value="T2SS_GspF_sf"/>
</dbReference>
<dbReference type="EMBL" id="RRCT01000001">
    <property type="protein sequence ID" value="RQW76291.1"/>
    <property type="molecule type" value="Genomic_DNA"/>
</dbReference>
<feature type="transmembrane region" description="Helical" evidence="7">
    <location>
        <begin position="177"/>
        <end position="196"/>
    </location>
</feature>
<dbReference type="InterPro" id="IPR047692">
    <property type="entry name" value="T4P_ComGB"/>
</dbReference>
<feature type="domain" description="Type II secretion system protein GspF" evidence="8">
    <location>
        <begin position="228"/>
        <end position="348"/>
    </location>
</feature>
<keyword evidence="3" id="KW-1003">Cell membrane</keyword>
<evidence type="ECO:0000256" key="5">
    <source>
        <dbReference type="ARBA" id="ARBA00022989"/>
    </source>
</evidence>
<evidence type="ECO:0000256" key="2">
    <source>
        <dbReference type="ARBA" id="ARBA00005745"/>
    </source>
</evidence>
<accession>A0A3N9UK35</accession>
<organism evidence="9 10">
    <name type="scientific">Lysinibacillus composti</name>
    <dbReference type="NCBI Taxonomy" id="720633"/>
    <lineage>
        <taxon>Bacteria</taxon>
        <taxon>Bacillati</taxon>
        <taxon>Bacillota</taxon>
        <taxon>Bacilli</taxon>
        <taxon>Bacillales</taxon>
        <taxon>Bacillaceae</taxon>
        <taxon>Lysinibacillus</taxon>
    </lineage>
</organism>
<feature type="domain" description="Type II secretion system protein GspF" evidence="8">
    <location>
        <begin position="28"/>
        <end position="147"/>
    </location>
</feature>
<dbReference type="NCBIfam" id="NF041012">
    <property type="entry name" value="T4P_ComGB"/>
    <property type="match status" value="1"/>
</dbReference>
<sequence>MYQQLLNIRSFLFYRKKVKKINHLSSLLRRLSILLQEGYTFSDSIQMLLPYHVDDVDYWKNHVDEKFRGGGQIIDILQSFSIPKHYLVAIKIAEDSGGIPLALKNVAIQMEFNEMMRNKLGKLLIYPIVLLIFIFGIFLAFRTFFLPNLENIINSRTTNHVSSSLWISNLFLHLPDFILIFGMLVIFCVLLSVYGLKKQSIEAQSALLLKIPIVNYFYRLHLTRTIGRSLGNLIVSGFSLQQALQILKQQQLNLHLSYIMSKLEKRIIYGDSLSNAALILSCFFPKFEEFIKHGEKSGYLGRELLLYCELLDDKLQSIVKTSVAVVQPLFFILIAVCIIAAYLSVLLPMYNLIEII</sequence>
<comment type="caution">
    <text evidence="9">The sequence shown here is derived from an EMBL/GenBank/DDBJ whole genome shotgun (WGS) entry which is preliminary data.</text>
</comment>
<keyword evidence="10" id="KW-1185">Reference proteome</keyword>
<evidence type="ECO:0000259" key="8">
    <source>
        <dbReference type="Pfam" id="PF00482"/>
    </source>
</evidence>
<proteinExistence type="inferred from homology"/>
<dbReference type="OrthoDB" id="1638902at2"/>
<evidence type="ECO:0000256" key="6">
    <source>
        <dbReference type="ARBA" id="ARBA00023136"/>
    </source>
</evidence>
<evidence type="ECO:0000256" key="4">
    <source>
        <dbReference type="ARBA" id="ARBA00022692"/>
    </source>
</evidence>
<evidence type="ECO:0000256" key="3">
    <source>
        <dbReference type="ARBA" id="ARBA00022475"/>
    </source>
</evidence>
<dbReference type="InterPro" id="IPR003004">
    <property type="entry name" value="GspF/PilC"/>
</dbReference>
<keyword evidence="4 7" id="KW-0812">Transmembrane</keyword>
<reference evidence="9 10" key="1">
    <citation type="journal article" date="2013" name="J. Microbiol.">
        <title>Lysinibacillus chungkukjangi sp. nov., isolated from Chungkukjang, Korean fermented soybean food.</title>
        <authorList>
            <person name="Kim S.J."/>
            <person name="Jang Y.H."/>
            <person name="Hamada M."/>
            <person name="Ahn J.H."/>
            <person name="Weon H.Y."/>
            <person name="Suzuki K."/>
            <person name="Whang K.S."/>
            <person name="Kwon S.W."/>
        </authorList>
    </citation>
    <scope>NUCLEOTIDE SEQUENCE [LARGE SCALE GENOMIC DNA]</scope>
    <source>
        <strain evidence="9 10">MCCC 1A12701</strain>
    </source>
</reference>
<evidence type="ECO:0000256" key="7">
    <source>
        <dbReference type="SAM" id="Phobius"/>
    </source>
</evidence>
<dbReference type="AlphaFoldDB" id="A0A3N9UK35"/>
<keyword evidence="5 7" id="KW-1133">Transmembrane helix</keyword>
<dbReference type="Proteomes" id="UP000274033">
    <property type="component" value="Unassembled WGS sequence"/>
</dbReference>
<gene>
    <name evidence="9" type="ORF">EBB45_01715</name>
</gene>
<name>A0A3N9UK35_9BACI</name>
<dbReference type="InterPro" id="IPR018076">
    <property type="entry name" value="T2SS_GspF_dom"/>
</dbReference>
<comment type="subcellular location">
    <subcellularLocation>
        <location evidence="1">Cell membrane</location>
        <topology evidence="1">Multi-pass membrane protein</topology>
    </subcellularLocation>
</comment>
<dbReference type="PANTHER" id="PTHR30012:SF0">
    <property type="entry name" value="TYPE II SECRETION SYSTEM PROTEIN F-RELATED"/>
    <property type="match status" value="1"/>
</dbReference>
<dbReference type="PRINTS" id="PR00812">
    <property type="entry name" value="BCTERIALGSPF"/>
</dbReference>
<dbReference type="PANTHER" id="PTHR30012">
    <property type="entry name" value="GENERAL SECRETION PATHWAY PROTEIN"/>
    <property type="match status" value="1"/>
</dbReference>
<dbReference type="Pfam" id="PF00482">
    <property type="entry name" value="T2SSF"/>
    <property type="match status" value="2"/>
</dbReference>
<evidence type="ECO:0000256" key="1">
    <source>
        <dbReference type="ARBA" id="ARBA00004651"/>
    </source>
</evidence>
<dbReference type="Gene3D" id="1.20.81.30">
    <property type="entry name" value="Type II secretion system (T2SS), domain F"/>
    <property type="match status" value="2"/>
</dbReference>
<evidence type="ECO:0000313" key="9">
    <source>
        <dbReference type="EMBL" id="RQW76291.1"/>
    </source>
</evidence>
<keyword evidence="6 7" id="KW-0472">Membrane</keyword>
<dbReference type="RefSeq" id="WP_124761982.1">
    <property type="nucleotide sequence ID" value="NZ_JAFBDY010000001.1"/>
</dbReference>
<evidence type="ECO:0000313" key="10">
    <source>
        <dbReference type="Proteomes" id="UP000274033"/>
    </source>
</evidence>
<comment type="similarity">
    <text evidence="2">Belongs to the GSP F family.</text>
</comment>